<dbReference type="GO" id="GO:0009898">
    <property type="term" value="C:cytoplasmic side of plasma membrane"/>
    <property type="evidence" value="ECO:0007669"/>
    <property type="project" value="TreeGrafter"/>
</dbReference>
<dbReference type="GO" id="GO:0005771">
    <property type="term" value="C:multivesicular body"/>
    <property type="evidence" value="ECO:0007669"/>
    <property type="project" value="TreeGrafter"/>
</dbReference>
<dbReference type="Pfam" id="PF03357">
    <property type="entry name" value="Snf7"/>
    <property type="match status" value="1"/>
</dbReference>
<accession>A0AAD6YJN4</accession>
<comment type="caution">
    <text evidence="2">The sequence shown here is derived from an EMBL/GenBank/DDBJ whole genome shotgun (WGS) entry which is preliminary data.</text>
</comment>
<sequence length="455" mass="49942">MMQTPSKAPASPALLALPPYATTSTSRLQSIYADISHQKHSNPANYNANVEWWRKTLEAIARSGIQQHGSNLVLNADSGLMDLLRVPGAGKPLALPTAVAELRAQKKIFTRSEFLSCKESVYDAGWLPGRIAAYVVGKPLWWALEQLGVVGEDSFIYNTSVTSKNPAWWGEYVILPLVEAAADIVLAKQADKLGGPSDALYSFDAFKKTFSDVFSGGADTLSDVDATILLRFLQRDRRAVIVDKEVIKFVDPRSASALRCITAVDRSILELKEAVHHLHVQVAKIQQKIDQCTQKATAALQQSHKPLALTYLRSRKQLEDLLRKRLGSLETLEGTQLSVETAAGDIEILKSYESSTATLRSILAHPSLQKESIDKTLDAMAEANEDAKEVDEAIRSGTDVTFDEAELEEELRILALEAENEKVDETQAKLAREELQTPEGRPVSERAAPSAVLLS</sequence>
<dbReference type="Proteomes" id="UP001219525">
    <property type="component" value="Unassembled WGS sequence"/>
</dbReference>
<feature type="region of interest" description="Disordered" evidence="1">
    <location>
        <begin position="422"/>
        <end position="455"/>
    </location>
</feature>
<dbReference type="GO" id="GO:0000815">
    <property type="term" value="C:ESCRT III complex"/>
    <property type="evidence" value="ECO:0007669"/>
    <property type="project" value="TreeGrafter"/>
</dbReference>
<keyword evidence="3" id="KW-1185">Reference proteome</keyword>
<dbReference type="GO" id="GO:0006900">
    <property type="term" value="P:vesicle budding from membrane"/>
    <property type="evidence" value="ECO:0007669"/>
    <property type="project" value="TreeGrafter"/>
</dbReference>
<dbReference type="PANTHER" id="PTHR22761:SF96">
    <property type="entry name" value="BCDNA.GH08385"/>
    <property type="match status" value="1"/>
</dbReference>
<gene>
    <name evidence="2" type="ORF">GGX14DRAFT_695590</name>
</gene>
<dbReference type="Gene3D" id="6.10.140.1230">
    <property type="match status" value="1"/>
</dbReference>
<dbReference type="GO" id="GO:0032511">
    <property type="term" value="P:late endosome to vacuole transport via multivesicular body sorting pathway"/>
    <property type="evidence" value="ECO:0007669"/>
    <property type="project" value="TreeGrafter"/>
</dbReference>
<protein>
    <submittedName>
        <fullName evidence="2">Snf7-domain-containing protein</fullName>
    </submittedName>
</protein>
<dbReference type="InterPro" id="IPR005024">
    <property type="entry name" value="Snf7_fam"/>
</dbReference>
<proteinExistence type="predicted"/>
<evidence type="ECO:0000313" key="3">
    <source>
        <dbReference type="Proteomes" id="UP001219525"/>
    </source>
</evidence>
<evidence type="ECO:0000256" key="1">
    <source>
        <dbReference type="SAM" id="MobiDB-lite"/>
    </source>
</evidence>
<dbReference type="Pfam" id="PF25880">
    <property type="entry name" value="WHD_CHMP7_1st"/>
    <property type="match status" value="1"/>
</dbReference>
<evidence type="ECO:0000313" key="2">
    <source>
        <dbReference type="EMBL" id="KAJ7219458.1"/>
    </source>
</evidence>
<dbReference type="AlphaFoldDB" id="A0AAD6YJN4"/>
<dbReference type="EMBL" id="JARJCW010000011">
    <property type="protein sequence ID" value="KAJ7219458.1"/>
    <property type="molecule type" value="Genomic_DNA"/>
</dbReference>
<organism evidence="2 3">
    <name type="scientific">Mycena pura</name>
    <dbReference type="NCBI Taxonomy" id="153505"/>
    <lineage>
        <taxon>Eukaryota</taxon>
        <taxon>Fungi</taxon>
        <taxon>Dikarya</taxon>
        <taxon>Basidiomycota</taxon>
        <taxon>Agaricomycotina</taxon>
        <taxon>Agaricomycetes</taxon>
        <taxon>Agaricomycetidae</taxon>
        <taxon>Agaricales</taxon>
        <taxon>Marasmiineae</taxon>
        <taxon>Mycenaceae</taxon>
        <taxon>Mycena</taxon>
    </lineage>
</organism>
<dbReference type="PANTHER" id="PTHR22761">
    <property type="entry name" value="CHARGED MULTIVESICULAR BODY PROTEIN"/>
    <property type="match status" value="1"/>
</dbReference>
<feature type="compositionally biased region" description="Basic and acidic residues" evidence="1">
    <location>
        <begin position="422"/>
        <end position="435"/>
    </location>
</feature>
<reference evidence="2" key="1">
    <citation type="submission" date="2023-03" db="EMBL/GenBank/DDBJ databases">
        <title>Massive genome expansion in bonnet fungi (Mycena s.s.) driven by repeated elements and novel gene families across ecological guilds.</title>
        <authorList>
            <consortium name="Lawrence Berkeley National Laboratory"/>
            <person name="Harder C.B."/>
            <person name="Miyauchi S."/>
            <person name="Viragh M."/>
            <person name="Kuo A."/>
            <person name="Thoen E."/>
            <person name="Andreopoulos B."/>
            <person name="Lu D."/>
            <person name="Skrede I."/>
            <person name="Drula E."/>
            <person name="Henrissat B."/>
            <person name="Morin E."/>
            <person name="Kohler A."/>
            <person name="Barry K."/>
            <person name="LaButti K."/>
            <person name="Morin E."/>
            <person name="Salamov A."/>
            <person name="Lipzen A."/>
            <person name="Mereny Z."/>
            <person name="Hegedus B."/>
            <person name="Baldrian P."/>
            <person name="Stursova M."/>
            <person name="Weitz H."/>
            <person name="Taylor A."/>
            <person name="Grigoriev I.V."/>
            <person name="Nagy L.G."/>
            <person name="Martin F."/>
            <person name="Kauserud H."/>
        </authorList>
    </citation>
    <scope>NUCLEOTIDE SEQUENCE</scope>
    <source>
        <strain evidence="2">9144</strain>
    </source>
</reference>
<name>A0AAD6YJN4_9AGAR</name>